<protein>
    <submittedName>
        <fullName evidence="5">Sulfatase-like hydrolase/transferase</fullName>
    </submittedName>
</protein>
<evidence type="ECO:0000259" key="4">
    <source>
        <dbReference type="Pfam" id="PF00884"/>
    </source>
</evidence>
<dbReference type="InterPro" id="IPR050738">
    <property type="entry name" value="Sulfatase"/>
</dbReference>
<dbReference type="EMBL" id="JAMQBK010000008">
    <property type="protein sequence ID" value="MCM2369496.1"/>
    <property type="molecule type" value="Genomic_DNA"/>
</dbReference>
<proteinExistence type="inferred from homology"/>
<accession>A0ABT0TY27</accession>
<evidence type="ECO:0000313" key="5">
    <source>
        <dbReference type="EMBL" id="MCM2369496.1"/>
    </source>
</evidence>
<organism evidence="5 6">
    <name type="scientific">Aporhodopirellula aestuarii</name>
    <dbReference type="NCBI Taxonomy" id="2950107"/>
    <lineage>
        <taxon>Bacteria</taxon>
        <taxon>Pseudomonadati</taxon>
        <taxon>Planctomycetota</taxon>
        <taxon>Planctomycetia</taxon>
        <taxon>Pirellulales</taxon>
        <taxon>Pirellulaceae</taxon>
        <taxon>Aporhodopirellula</taxon>
    </lineage>
</organism>
<dbReference type="PANTHER" id="PTHR42693">
    <property type="entry name" value="ARYLSULFATASE FAMILY MEMBER"/>
    <property type="match status" value="1"/>
</dbReference>
<dbReference type="Gene3D" id="3.30.1120.10">
    <property type="match status" value="1"/>
</dbReference>
<feature type="signal peptide" evidence="3">
    <location>
        <begin position="1"/>
        <end position="23"/>
    </location>
</feature>
<dbReference type="Pfam" id="PF00884">
    <property type="entry name" value="Sulfatase"/>
    <property type="match status" value="1"/>
</dbReference>
<dbReference type="PANTHER" id="PTHR42693:SF53">
    <property type="entry name" value="ENDO-4-O-SULFATASE"/>
    <property type="match status" value="1"/>
</dbReference>
<comment type="similarity">
    <text evidence="1">Belongs to the sulfatase family.</text>
</comment>
<name>A0ABT0TY27_9BACT</name>
<feature type="chain" id="PRO_5046900076" evidence="3">
    <location>
        <begin position="24"/>
        <end position="462"/>
    </location>
</feature>
<dbReference type="RefSeq" id="WP_250927161.1">
    <property type="nucleotide sequence ID" value="NZ_JAMQBK010000008.1"/>
</dbReference>
<dbReference type="SUPFAM" id="SSF53649">
    <property type="entry name" value="Alkaline phosphatase-like"/>
    <property type="match status" value="1"/>
</dbReference>
<feature type="domain" description="Sulfatase N-terminal" evidence="4">
    <location>
        <begin position="27"/>
        <end position="325"/>
    </location>
</feature>
<evidence type="ECO:0000256" key="3">
    <source>
        <dbReference type="SAM" id="SignalP"/>
    </source>
</evidence>
<dbReference type="Gene3D" id="3.40.720.10">
    <property type="entry name" value="Alkaline Phosphatase, subunit A"/>
    <property type="match status" value="1"/>
</dbReference>
<sequence>MHRFVSGFLALLGIVTSQTSVHAQPLPNVVVIYFDDTGWTDFGCFGGDVDTPNVDKLASEGMRFTEYYAPAPNCSPSRTGLLTGRFPFRVGMYSYLAPDSVMHLPNSEVTIAEVLKTQGYATGVFGKWHLSSLNSQQPGPADQGFDYWFACDNNLVKRNPRSLIRNGTPVPKTDGWAAQVVADEANGWMRTQDRPFFAYVAFSETHSPHDAPTNLKEKYAERGNDNNRATYKAITEYTDSAVGSILKTLDDLGVSDNTIVFLASDNGPTSDKSCVGLRGRKSFTWEGGVRVPAIMRWPGKITPGSEHHGPVGGIDLLPTLCDIVGAELPPKKIDGVSLRPLLEGKSFTRTAPILTFFYRTSPAASMRLGDYVLIGHSDDESREKTHAAGAEDMPKIKSAKLVSFELYNVKTDLAQQHDLAESQPERLAGLRGVMVQLHRDAIDEGPVWQLREIKPRKNRKEK</sequence>
<keyword evidence="6" id="KW-1185">Reference proteome</keyword>
<comment type="caution">
    <text evidence="5">The sequence shown here is derived from an EMBL/GenBank/DDBJ whole genome shotgun (WGS) entry which is preliminary data.</text>
</comment>
<keyword evidence="3" id="KW-0732">Signal</keyword>
<evidence type="ECO:0000256" key="2">
    <source>
        <dbReference type="ARBA" id="ARBA00022801"/>
    </source>
</evidence>
<keyword evidence="2" id="KW-0378">Hydrolase</keyword>
<evidence type="ECO:0000256" key="1">
    <source>
        <dbReference type="ARBA" id="ARBA00008779"/>
    </source>
</evidence>
<dbReference type="InterPro" id="IPR017850">
    <property type="entry name" value="Alkaline_phosphatase_core_sf"/>
</dbReference>
<dbReference type="Proteomes" id="UP001202961">
    <property type="component" value="Unassembled WGS sequence"/>
</dbReference>
<gene>
    <name evidence="5" type="ORF">NB063_02555</name>
</gene>
<evidence type="ECO:0000313" key="6">
    <source>
        <dbReference type="Proteomes" id="UP001202961"/>
    </source>
</evidence>
<dbReference type="InterPro" id="IPR000917">
    <property type="entry name" value="Sulfatase_N"/>
</dbReference>
<reference evidence="5 6" key="1">
    <citation type="journal article" date="2022" name="Syst. Appl. Microbiol.">
        <title>Rhodopirellula aestuarii sp. nov., a novel member of the genus Rhodopirellula isolated from brackish sediments collected in the Tagus River estuary, Portugal.</title>
        <authorList>
            <person name="Vitorino I.R."/>
            <person name="Klimek D."/>
            <person name="Calusinska M."/>
            <person name="Lobo-da-Cunha A."/>
            <person name="Vasconcelos V."/>
            <person name="Lage O.M."/>
        </authorList>
    </citation>
    <scope>NUCLEOTIDE SEQUENCE [LARGE SCALE GENOMIC DNA]</scope>
    <source>
        <strain evidence="5 6">ICT_H3.1</strain>
    </source>
</reference>